<organism evidence="3 4">
    <name type="scientific">Moorena producens PAL-8-15-08-1</name>
    <dbReference type="NCBI Taxonomy" id="1458985"/>
    <lineage>
        <taxon>Bacteria</taxon>
        <taxon>Bacillati</taxon>
        <taxon>Cyanobacteriota</taxon>
        <taxon>Cyanophyceae</taxon>
        <taxon>Coleofasciculales</taxon>
        <taxon>Coleofasciculaceae</taxon>
        <taxon>Moorena</taxon>
    </lineage>
</organism>
<dbReference type="InterPro" id="IPR036013">
    <property type="entry name" value="Band_7/SPFH_dom_sf"/>
</dbReference>
<dbReference type="InterPro" id="IPR050710">
    <property type="entry name" value="Band7/mec-2_domain"/>
</dbReference>
<dbReference type="SMART" id="SM00244">
    <property type="entry name" value="PHB"/>
    <property type="match status" value="1"/>
</dbReference>
<protein>
    <submittedName>
        <fullName evidence="3">Paraslipin</fullName>
    </submittedName>
</protein>
<proteinExistence type="inferred from homology"/>
<dbReference type="FunFam" id="3.30.479.30:FF:000004">
    <property type="entry name" value="Putative membrane protease family, stomatin"/>
    <property type="match status" value="1"/>
</dbReference>
<dbReference type="OrthoDB" id="9809197at2"/>
<dbReference type="EMBL" id="CP017599">
    <property type="protein sequence ID" value="AOX01913.1"/>
    <property type="molecule type" value="Genomic_DNA"/>
</dbReference>
<evidence type="ECO:0000259" key="2">
    <source>
        <dbReference type="SMART" id="SM00244"/>
    </source>
</evidence>
<accession>A0A1D8TWJ6</accession>
<dbReference type="PANTHER" id="PTHR43327">
    <property type="entry name" value="STOMATIN-LIKE PROTEIN 2, MITOCHONDRIAL"/>
    <property type="match status" value="1"/>
</dbReference>
<dbReference type="SUPFAM" id="SSF117892">
    <property type="entry name" value="Band 7/SPFH domain"/>
    <property type="match status" value="1"/>
</dbReference>
<dbReference type="Pfam" id="PF01145">
    <property type="entry name" value="Band_7"/>
    <property type="match status" value="1"/>
</dbReference>
<dbReference type="Gene3D" id="3.30.479.30">
    <property type="entry name" value="Band 7 domain"/>
    <property type="match status" value="1"/>
</dbReference>
<dbReference type="STRING" id="1458985.BJP34_22995"/>
<dbReference type="RefSeq" id="WP_070394341.1">
    <property type="nucleotide sequence ID" value="NZ_CP017599.1"/>
</dbReference>
<gene>
    <name evidence="3" type="ORF">BJP34_22995</name>
</gene>
<dbReference type="Proteomes" id="UP000177870">
    <property type="component" value="Chromosome"/>
</dbReference>
<dbReference type="InterPro" id="IPR001972">
    <property type="entry name" value="Stomatin_HflK_fam"/>
</dbReference>
<dbReference type="PANTHER" id="PTHR43327:SF10">
    <property type="entry name" value="STOMATIN-LIKE PROTEIN 2, MITOCHONDRIAL"/>
    <property type="match status" value="1"/>
</dbReference>
<dbReference type="GO" id="GO:0098552">
    <property type="term" value="C:side of membrane"/>
    <property type="evidence" value="ECO:0007669"/>
    <property type="project" value="UniProtKB-ARBA"/>
</dbReference>
<evidence type="ECO:0000313" key="3">
    <source>
        <dbReference type="EMBL" id="AOX01913.1"/>
    </source>
</evidence>
<dbReference type="PRINTS" id="PR00721">
    <property type="entry name" value="STOMATIN"/>
</dbReference>
<dbReference type="KEGG" id="mpro:BJP34_22995"/>
<evidence type="ECO:0000256" key="1">
    <source>
        <dbReference type="ARBA" id="ARBA00008164"/>
    </source>
</evidence>
<sequence length="265" mass="29751">MDILLSILAPVVLVAFGYSVGTTKVVQEGNEALVERFGKYRKKLDPGLNFNVVPFIDKIAVEESTREQILDIEPQQAITKDNVQVEVDAIVYWQILDMYKAFYAVDNVHEAIENLVMTTLRSTIGQLELDETYASRDRINQNLLQQLDDASADWGVKVMRVEVQEIKPPQTIIDALEKERAAKSEKQAKILQAEGTVESIQMISKALQEQANTQKVLQFLIAQRYVEANEKLGESSNSKVVFMDPKALSEAMTDLLQTESVGESN</sequence>
<name>A0A1D8TWJ6_9CYAN</name>
<dbReference type="GO" id="GO:0005886">
    <property type="term" value="C:plasma membrane"/>
    <property type="evidence" value="ECO:0007669"/>
    <property type="project" value="UniProtKB-ARBA"/>
</dbReference>
<comment type="similarity">
    <text evidence="1">Belongs to the band 7/mec-2 family.</text>
</comment>
<dbReference type="InterPro" id="IPR001107">
    <property type="entry name" value="Band_7"/>
</dbReference>
<feature type="domain" description="Band 7" evidence="2">
    <location>
        <begin position="24"/>
        <end position="180"/>
    </location>
</feature>
<evidence type="ECO:0000313" key="4">
    <source>
        <dbReference type="Proteomes" id="UP000177870"/>
    </source>
</evidence>
<dbReference type="CDD" id="cd08829">
    <property type="entry name" value="SPFH_paraslipin"/>
    <property type="match status" value="1"/>
</dbReference>
<reference evidence="4" key="1">
    <citation type="submission" date="2016-10" db="EMBL/GenBank/DDBJ databases">
        <title>Comparative genomics uncovers the prolific and rare metabolic potential of the cyanobacterial genus Moorea.</title>
        <authorList>
            <person name="Leao T."/>
            <person name="Castelao G."/>
            <person name="Korobeynikov A."/>
            <person name="Monroe E.A."/>
            <person name="Podell S."/>
            <person name="Glukhov E."/>
            <person name="Allen E."/>
            <person name="Gerwick W.H."/>
            <person name="Gerwick L."/>
        </authorList>
    </citation>
    <scope>NUCLEOTIDE SEQUENCE [LARGE SCALE GENOMIC DNA]</scope>
    <source>
        <strain evidence="4">PAL-8-15-08-1</strain>
    </source>
</reference>
<dbReference type="AlphaFoldDB" id="A0A1D8TWJ6"/>